<dbReference type="InterPro" id="IPR029044">
    <property type="entry name" value="Nucleotide-diphossugar_trans"/>
</dbReference>
<dbReference type="PANTHER" id="PTHR43685:SF5">
    <property type="entry name" value="GLYCOSYLTRANSFERASE EPSE-RELATED"/>
    <property type="match status" value="1"/>
</dbReference>
<comment type="similarity">
    <text evidence="1">Belongs to the glycosyltransferase 2 family.</text>
</comment>
<dbReference type="Pfam" id="PF00535">
    <property type="entry name" value="Glycos_transf_2"/>
    <property type="match status" value="1"/>
</dbReference>
<dbReference type="SUPFAM" id="SSF53448">
    <property type="entry name" value="Nucleotide-diphospho-sugar transferases"/>
    <property type="match status" value="1"/>
</dbReference>
<keyword evidence="2" id="KW-0328">Glycosyltransferase</keyword>
<feature type="domain" description="Glycosyltransferase 2-like" evidence="4">
    <location>
        <begin position="5"/>
        <end position="129"/>
    </location>
</feature>
<evidence type="ECO:0000256" key="3">
    <source>
        <dbReference type="ARBA" id="ARBA00022679"/>
    </source>
</evidence>
<dbReference type="PANTHER" id="PTHR43685">
    <property type="entry name" value="GLYCOSYLTRANSFERASE"/>
    <property type="match status" value="1"/>
</dbReference>
<dbReference type="InterPro" id="IPR001173">
    <property type="entry name" value="Glyco_trans_2-like"/>
</dbReference>
<dbReference type="InterPro" id="IPR050834">
    <property type="entry name" value="Glycosyltransf_2"/>
</dbReference>
<keyword evidence="3" id="KW-0808">Transferase</keyword>
<evidence type="ECO:0000259" key="4">
    <source>
        <dbReference type="Pfam" id="PF00535"/>
    </source>
</evidence>
<accession>A0A6C0KS46</accession>
<evidence type="ECO:0000313" key="5">
    <source>
        <dbReference type="EMBL" id="QHU20792.1"/>
    </source>
</evidence>
<dbReference type="Gene3D" id="3.90.550.10">
    <property type="entry name" value="Spore Coat Polysaccharide Biosynthesis Protein SpsA, Chain A"/>
    <property type="match status" value="1"/>
</dbReference>
<dbReference type="GO" id="GO:0016757">
    <property type="term" value="F:glycosyltransferase activity"/>
    <property type="evidence" value="ECO:0007669"/>
    <property type="project" value="UniProtKB-KW"/>
</dbReference>
<dbReference type="AlphaFoldDB" id="A0A6C0KS46"/>
<evidence type="ECO:0000256" key="2">
    <source>
        <dbReference type="ARBA" id="ARBA00022676"/>
    </source>
</evidence>
<reference evidence="5" key="1">
    <citation type="journal article" date="2020" name="Nature">
        <title>Giant virus diversity and host interactions through global metagenomics.</title>
        <authorList>
            <person name="Schulz F."/>
            <person name="Roux S."/>
            <person name="Paez-Espino D."/>
            <person name="Jungbluth S."/>
            <person name="Walsh D.A."/>
            <person name="Denef V.J."/>
            <person name="McMahon K.D."/>
            <person name="Konstantinidis K.T."/>
            <person name="Eloe-Fadrosh E.A."/>
            <person name="Kyrpides N.C."/>
            <person name="Woyke T."/>
        </authorList>
    </citation>
    <scope>NUCLEOTIDE SEQUENCE</scope>
    <source>
        <strain evidence="5">GVMAG-S-3300013093-109</strain>
    </source>
</reference>
<organism evidence="5">
    <name type="scientific">viral metagenome</name>
    <dbReference type="NCBI Taxonomy" id="1070528"/>
    <lineage>
        <taxon>unclassified sequences</taxon>
        <taxon>metagenomes</taxon>
        <taxon>organismal metagenomes</taxon>
    </lineage>
</organism>
<proteinExistence type="inferred from homology"/>
<evidence type="ECO:0000256" key="1">
    <source>
        <dbReference type="ARBA" id="ARBA00006739"/>
    </source>
</evidence>
<name>A0A6C0KS46_9ZZZZ</name>
<sequence>MVAVSILTPVYNGIEYLEECITSVLQQTFTDWELFIGINGHGISGGDAAVIAKHLSQDPRIRVIIQPPPLTGKVESLHDLLPLCSAPWIAVLDCDDKWEPLKLERQMKVLLSDAQQADVIGTFCQYFGERHDRITLPIGYVDPFVLFDYNPIINSSALIKKERCTWKYTDINYGVEDFALWMEICLQGGKLYNIPEYLTWHRIHPTSAFNSKGYSDDAIRSRYKDQFYIK</sequence>
<protein>
    <recommendedName>
        <fullName evidence="4">Glycosyltransferase 2-like domain-containing protein</fullName>
    </recommendedName>
</protein>
<dbReference type="EMBL" id="MN740974">
    <property type="protein sequence ID" value="QHU20792.1"/>
    <property type="molecule type" value="Genomic_DNA"/>
</dbReference>